<dbReference type="Gene3D" id="3.40.5.90">
    <property type="entry name" value="CDGSH iron-sulfur domain, mitoNEET-type"/>
    <property type="match status" value="2"/>
</dbReference>
<dbReference type="PANTHER" id="PTHR46491">
    <property type="entry name" value="CDGSH IRON SULFUR DOMAIN PROTEIN HOMOLOG"/>
    <property type="match status" value="1"/>
</dbReference>
<feature type="domain" description="Iron-binding zinc finger CDGSH type" evidence="7">
    <location>
        <begin position="73"/>
        <end position="110"/>
    </location>
</feature>
<organism evidence="8 10">
    <name type="scientific">Macrostomum lignano</name>
    <dbReference type="NCBI Taxonomy" id="282301"/>
    <lineage>
        <taxon>Eukaryota</taxon>
        <taxon>Metazoa</taxon>
        <taxon>Spiralia</taxon>
        <taxon>Lophotrochozoa</taxon>
        <taxon>Platyhelminthes</taxon>
        <taxon>Rhabditophora</taxon>
        <taxon>Macrostomorpha</taxon>
        <taxon>Macrostomida</taxon>
        <taxon>Macrostomidae</taxon>
        <taxon>Macrostomum</taxon>
    </lineage>
</organism>
<sequence>EMQKAFTICCGRTGHSLFSQPVRHGRYLMPGSLHLPFHQRFDVNTGDRLPNPHPETPRYKSLSPSRPPAIQKTKPFRFEAKAGKTYWWCSCGLSHTQPLCDGHHKRINKLIDAGHYTVNYPNYRPVKLCLDEDKAVWLCQCKRTKSPPYCDGSHRNPEVQQVKEV</sequence>
<evidence type="ECO:0000256" key="6">
    <source>
        <dbReference type="SAM" id="MobiDB-lite"/>
    </source>
</evidence>
<dbReference type="Proteomes" id="UP000215902">
    <property type="component" value="Unassembled WGS sequence"/>
</dbReference>
<keyword evidence="3" id="KW-0408">Iron</keyword>
<keyword evidence="4" id="KW-0411">Iron-sulfur</keyword>
<feature type="region of interest" description="Disordered" evidence="6">
    <location>
        <begin position="44"/>
        <end position="70"/>
    </location>
</feature>
<evidence type="ECO:0000256" key="3">
    <source>
        <dbReference type="ARBA" id="ARBA00023004"/>
    </source>
</evidence>
<keyword evidence="1" id="KW-0001">2Fe-2S</keyword>
<dbReference type="OrthoDB" id="15717at2759"/>
<evidence type="ECO:0000256" key="4">
    <source>
        <dbReference type="ARBA" id="ARBA00023014"/>
    </source>
</evidence>
<evidence type="ECO:0000313" key="8">
    <source>
        <dbReference type="EMBL" id="PAA77985.1"/>
    </source>
</evidence>
<name>A0A267FVX9_9PLAT</name>
<gene>
    <name evidence="9" type="ORF">BOX15_Mlig003603g1</name>
    <name evidence="8" type="ORF">BOX15_Mlig020419g1</name>
</gene>
<dbReference type="GO" id="GO:0046872">
    <property type="term" value="F:metal ion binding"/>
    <property type="evidence" value="ECO:0007669"/>
    <property type="project" value="UniProtKB-KW"/>
</dbReference>
<evidence type="ECO:0000256" key="5">
    <source>
        <dbReference type="ARBA" id="ARBA00034078"/>
    </source>
</evidence>
<reference evidence="8 10" key="1">
    <citation type="submission" date="2017-06" db="EMBL/GenBank/DDBJ databases">
        <title>A platform for efficient transgenesis in Macrostomum lignano, a flatworm model organism for stem cell research.</title>
        <authorList>
            <person name="Berezikov E."/>
        </authorList>
    </citation>
    <scope>NUCLEOTIDE SEQUENCE [LARGE SCALE GENOMIC DNA]</scope>
    <source>
        <strain evidence="8">DV1</strain>
        <tissue evidence="8">Whole organism</tissue>
    </source>
</reference>
<evidence type="ECO:0000256" key="2">
    <source>
        <dbReference type="ARBA" id="ARBA00022723"/>
    </source>
</evidence>
<dbReference type="PANTHER" id="PTHR46491:SF3">
    <property type="entry name" value="CDGSH IRON-SULFUR DOMAIN-CONTAINING PROTEIN 3, MITOCHONDRIAL"/>
    <property type="match status" value="1"/>
</dbReference>
<dbReference type="EMBL" id="NIVC01000070">
    <property type="protein sequence ID" value="PAA91847.1"/>
    <property type="molecule type" value="Genomic_DNA"/>
</dbReference>
<keyword evidence="2" id="KW-0479">Metal-binding</keyword>
<dbReference type="InterPro" id="IPR018967">
    <property type="entry name" value="FeS-contain_CDGSH-typ"/>
</dbReference>
<accession>A0A267FVX9</accession>
<dbReference type="STRING" id="282301.A0A267FVX9"/>
<evidence type="ECO:0000313" key="9">
    <source>
        <dbReference type="EMBL" id="PAA91847.1"/>
    </source>
</evidence>
<evidence type="ECO:0000259" key="7">
    <source>
        <dbReference type="SMART" id="SM00704"/>
    </source>
</evidence>
<comment type="cofactor">
    <cofactor evidence="5">
        <name>[2Fe-2S] cluster</name>
        <dbReference type="ChEBI" id="CHEBI:190135"/>
    </cofactor>
</comment>
<proteinExistence type="predicted"/>
<dbReference type="SMART" id="SM00704">
    <property type="entry name" value="ZnF_CDGSH"/>
    <property type="match status" value="2"/>
</dbReference>
<feature type="non-terminal residue" evidence="8">
    <location>
        <position position="1"/>
    </location>
</feature>
<dbReference type="GO" id="GO:0005739">
    <property type="term" value="C:mitochondrion"/>
    <property type="evidence" value="ECO:0007669"/>
    <property type="project" value="TreeGrafter"/>
</dbReference>
<dbReference type="Pfam" id="PF09360">
    <property type="entry name" value="zf-CDGSH"/>
    <property type="match status" value="2"/>
</dbReference>
<dbReference type="AlphaFoldDB" id="A0A267FVX9"/>
<keyword evidence="10" id="KW-1185">Reference proteome</keyword>
<protein>
    <recommendedName>
        <fullName evidence="7">Iron-binding zinc finger CDGSH type domain-containing protein</fullName>
    </recommendedName>
</protein>
<evidence type="ECO:0000313" key="10">
    <source>
        <dbReference type="Proteomes" id="UP000215902"/>
    </source>
</evidence>
<comment type="caution">
    <text evidence="8">The sequence shown here is derived from an EMBL/GenBank/DDBJ whole genome shotgun (WGS) entry which is preliminary data.</text>
</comment>
<dbReference type="InterPro" id="IPR042216">
    <property type="entry name" value="MitoNEET_CISD"/>
</dbReference>
<evidence type="ECO:0000256" key="1">
    <source>
        <dbReference type="ARBA" id="ARBA00022714"/>
    </source>
</evidence>
<dbReference type="GO" id="GO:0051537">
    <property type="term" value="F:2 iron, 2 sulfur cluster binding"/>
    <property type="evidence" value="ECO:0007669"/>
    <property type="project" value="UniProtKB-KW"/>
</dbReference>
<feature type="domain" description="Iron-binding zinc finger CDGSH type" evidence="7">
    <location>
        <begin position="123"/>
        <end position="160"/>
    </location>
</feature>
<dbReference type="EMBL" id="NIVC01000713">
    <property type="protein sequence ID" value="PAA77985.1"/>
    <property type="molecule type" value="Genomic_DNA"/>
</dbReference>
<dbReference type="InterPro" id="IPR052950">
    <property type="entry name" value="CISD"/>
</dbReference>